<sequence length="330" mass="37089">MPASPDILPERGKFPRFNLNKGKLSSAKGGKGMTVSRITNIWNKVHYNPGRPVSRVIVESTSPFQFDAKESPSGITLIAQGARANMYCETIEVYDGLIEWIRVEEQPQGVIFEIKTNHPSPWQISSEPGIPYRTVINFVRDHLFNLFSSKVFVIDAGHGGHDPGGRGPVDLLEKNVTMAMATALQDLLKPLKSQVYLTRTGDYPLSQWMRCNLALKMNADVFISFHTYHSTDTSIQGTAVKYNPRAPGCDRLAQFILEELVRKIKRPLRGVEPDQQLRHLGFIPGLTVEPVAISNWVEEGLLRNPTLYKKIAQGIFNGFLRFWGEKKGEK</sequence>
<evidence type="ECO:0000259" key="2">
    <source>
        <dbReference type="SMART" id="SM00646"/>
    </source>
</evidence>
<dbReference type="GO" id="GO:0030288">
    <property type="term" value="C:outer membrane-bounded periplasmic space"/>
    <property type="evidence" value="ECO:0007669"/>
    <property type="project" value="TreeGrafter"/>
</dbReference>
<gene>
    <name evidence="3" type="ORF">D7024_04365</name>
</gene>
<dbReference type="Proteomes" id="UP000271256">
    <property type="component" value="Unassembled WGS sequence"/>
</dbReference>
<accession>A0A494WSH0</accession>
<evidence type="ECO:0000256" key="1">
    <source>
        <dbReference type="ARBA" id="ARBA00022801"/>
    </source>
</evidence>
<dbReference type="InterPro" id="IPR002508">
    <property type="entry name" value="MurNAc-LAA_cat"/>
</dbReference>
<protein>
    <submittedName>
        <fullName evidence="3">N-acetylmuramoyl-L-alanine amidase</fullName>
    </submittedName>
</protein>
<dbReference type="CDD" id="cd02696">
    <property type="entry name" value="MurNAc-LAA"/>
    <property type="match status" value="1"/>
</dbReference>
<feature type="domain" description="MurNAc-LAA" evidence="2">
    <location>
        <begin position="211"/>
        <end position="320"/>
    </location>
</feature>
<dbReference type="GO" id="GO:0008745">
    <property type="term" value="F:N-acetylmuramoyl-L-alanine amidase activity"/>
    <property type="evidence" value="ECO:0007669"/>
    <property type="project" value="InterPro"/>
</dbReference>
<dbReference type="OrthoDB" id="43070at2"/>
<dbReference type="SMART" id="SM00646">
    <property type="entry name" value="Ami_3"/>
    <property type="match status" value="1"/>
</dbReference>
<evidence type="ECO:0000313" key="3">
    <source>
        <dbReference type="EMBL" id="RKO66249.1"/>
    </source>
</evidence>
<dbReference type="GO" id="GO:0009253">
    <property type="term" value="P:peptidoglycan catabolic process"/>
    <property type="evidence" value="ECO:0007669"/>
    <property type="project" value="InterPro"/>
</dbReference>
<dbReference type="PANTHER" id="PTHR30404">
    <property type="entry name" value="N-ACETYLMURAMOYL-L-ALANINE AMIDASE"/>
    <property type="match status" value="1"/>
</dbReference>
<dbReference type="Pfam" id="PF01520">
    <property type="entry name" value="Amidase_3"/>
    <property type="match status" value="1"/>
</dbReference>
<keyword evidence="1" id="KW-0378">Hydrolase</keyword>
<reference evidence="3 4" key="1">
    <citation type="submission" date="2018-10" db="EMBL/GenBank/DDBJ databases">
        <authorList>
            <person name="Grouzdev D.S."/>
            <person name="Krutkina M.S."/>
            <person name="Tourova T.P."/>
            <person name="Nazina T.N."/>
        </authorList>
    </citation>
    <scope>NUCLEOTIDE SEQUENCE [LARGE SCALE GENOMIC DNA]</scope>
    <source>
        <strain evidence="3 4">435</strain>
    </source>
</reference>
<comment type="caution">
    <text evidence="3">The sequence shown here is derived from an EMBL/GenBank/DDBJ whole genome shotgun (WGS) entry which is preliminary data.</text>
</comment>
<dbReference type="PANTHER" id="PTHR30404:SF0">
    <property type="entry name" value="N-ACETYLMURAMOYL-L-ALANINE AMIDASE AMIC"/>
    <property type="match status" value="1"/>
</dbReference>
<dbReference type="Gene3D" id="3.40.630.40">
    <property type="entry name" value="Zn-dependent exopeptidases"/>
    <property type="match status" value="1"/>
</dbReference>
<dbReference type="InterPro" id="IPR050695">
    <property type="entry name" value="N-acetylmuramoyl_amidase_3"/>
</dbReference>
<dbReference type="AlphaFoldDB" id="A0A494WSH0"/>
<name>A0A494WSH0_9FIRM</name>
<evidence type="ECO:0000313" key="4">
    <source>
        <dbReference type="Proteomes" id="UP000271256"/>
    </source>
</evidence>
<organism evidence="3 4">
    <name type="scientific">Desulfofundulus salinus</name>
    <dbReference type="NCBI Taxonomy" id="2419843"/>
    <lineage>
        <taxon>Bacteria</taxon>
        <taxon>Bacillati</taxon>
        <taxon>Bacillota</taxon>
        <taxon>Clostridia</taxon>
        <taxon>Eubacteriales</taxon>
        <taxon>Peptococcaceae</taxon>
        <taxon>Desulfofundulus</taxon>
    </lineage>
</organism>
<keyword evidence="4" id="KW-1185">Reference proteome</keyword>
<proteinExistence type="predicted"/>
<dbReference type="EMBL" id="RBWE01000001">
    <property type="protein sequence ID" value="RKO66249.1"/>
    <property type="molecule type" value="Genomic_DNA"/>
</dbReference>
<dbReference type="SUPFAM" id="SSF53187">
    <property type="entry name" value="Zn-dependent exopeptidases"/>
    <property type="match status" value="1"/>
</dbReference>